<feature type="domain" description="RagB/SusD" evidence="6">
    <location>
        <begin position="331"/>
        <end position="613"/>
    </location>
</feature>
<protein>
    <submittedName>
        <fullName evidence="8">RagB/SusD family nutrient uptake outer membrane protein</fullName>
    </submittedName>
</protein>
<evidence type="ECO:0000256" key="4">
    <source>
        <dbReference type="ARBA" id="ARBA00023136"/>
    </source>
</evidence>
<sequence length="614" mass="69746">MKLKYILTIAAVTSLTLSLNSCKDFLEQEPDDVLTNEQIFNDAVMIKSVLANYYGRMEGKQWGQRTKDGDGSYSMTILDEAARCDGGPDTRTEFEEDRWRTYDYEFIRDLNQFLAGIRTTTALEESEQKRLEGETRFLRAWVYFCMGRGLGGMPIVGDEVFTYPGMEIENMQIPRSTEAELYDYIISECSEIADMLPVEPTTNAARATKWAALMLKARAALYAGSLANYNNKMPSPIKTAGGEVGIPADRAQGYYQTALEASTAVINSGVYTLMTDANDPGLAFYNAINVKTGNTEVIWSCDYKYPGKTVEFTKFNIPASHAEDIDRCYGGPILNLVEAFEYIDNRNGAIKIQEANGDYVFYDEPEDAFANKDGRLWGTVIYPGANFKGTEVVLQAGQLIKQNGKWTTLVSTQDSKDANGLTITSVNGPIANNNQYVNKTGFFYRKFIDETSLASTRGRNSELWWPYFRIAEAYMIACEASFELGNNADAVKYINVIRDRAGIQPLESVTLDDIVRENRVEFAFEDHRYWDMKRWRLADKVWNGVTNDPNAQQWALYPYRVNAPGDPADGKWVFIKQQVNTEPYPRYFQMKNYYNFVDLNWVNNNPKFVKNPYQ</sequence>
<dbReference type="Pfam" id="PF07980">
    <property type="entry name" value="SusD_RagB"/>
    <property type="match status" value="1"/>
</dbReference>
<dbReference type="InterPro" id="IPR033985">
    <property type="entry name" value="SusD-like_N"/>
</dbReference>
<gene>
    <name evidence="8" type="ORF">NEE14_010110</name>
</gene>
<comment type="subcellular location">
    <subcellularLocation>
        <location evidence="1">Cell outer membrane</location>
    </subcellularLocation>
</comment>
<accession>A0ABZ2IPQ5</accession>
<evidence type="ECO:0000259" key="6">
    <source>
        <dbReference type="Pfam" id="PF07980"/>
    </source>
</evidence>
<dbReference type="RefSeq" id="WP_251967579.1">
    <property type="nucleotide sequence ID" value="NZ_CP146284.1"/>
</dbReference>
<dbReference type="Pfam" id="PF14322">
    <property type="entry name" value="SusD-like_3"/>
    <property type="match status" value="1"/>
</dbReference>
<evidence type="ECO:0000313" key="8">
    <source>
        <dbReference type="EMBL" id="WWV65365.1"/>
    </source>
</evidence>
<dbReference type="Gene3D" id="1.25.40.390">
    <property type="match status" value="1"/>
</dbReference>
<evidence type="ECO:0000256" key="5">
    <source>
        <dbReference type="ARBA" id="ARBA00023237"/>
    </source>
</evidence>
<dbReference type="SUPFAM" id="SSF48452">
    <property type="entry name" value="TPR-like"/>
    <property type="match status" value="1"/>
</dbReference>
<reference evidence="8 9" key="1">
    <citation type="submission" date="2024-02" db="EMBL/GenBank/DDBJ databases">
        <title>Whole genome sequencing of Parabacteroides sp. AD58.</title>
        <authorList>
            <person name="Chaplin A.V."/>
            <person name="Pikina A.P."/>
            <person name="Sokolova S.R."/>
            <person name="Korostin D.O."/>
            <person name="Efimov B.A."/>
        </authorList>
    </citation>
    <scope>NUCLEOTIDE SEQUENCE [LARGE SCALE GENOMIC DNA]</scope>
    <source>
        <strain evidence="8 9">AD58</strain>
    </source>
</reference>
<dbReference type="EMBL" id="CP146284">
    <property type="protein sequence ID" value="WWV65365.1"/>
    <property type="molecule type" value="Genomic_DNA"/>
</dbReference>
<keyword evidence="3" id="KW-0732">Signal</keyword>
<keyword evidence="9" id="KW-1185">Reference proteome</keyword>
<evidence type="ECO:0000256" key="3">
    <source>
        <dbReference type="ARBA" id="ARBA00022729"/>
    </source>
</evidence>
<organism evidence="8 9">
    <name type="scientific">Parabacteroides absconsus</name>
    <dbReference type="NCBI Taxonomy" id="2951805"/>
    <lineage>
        <taxon>Bacteria</taxon>
        <taxon>Pseudomonadati</taxon>
        <taxon>Bacteroidota</taxon>
        <taxon>Bacteroidia</taxon>
        <taxon>Bacteroidales</taxon>
        <taxon>Tannerellaceae</taxon>
        <taxon>Parabacteroides</taxon>
    </lineage>
</organism>
<proteinExistence type="inferred from homology"/>
<evidence type="ECO:0000256" key="2">
    <source>
        <dbReference type="ARBA" id="ARBA00006275"/>
    </source>
</evidence>
<dbReference type="InterPro" id="IPR012944">
    <property type="entry name" value="SusD_RagB_dom"/>
</dbReference>
<name>A0ABZ2IPQ5_9BACT</name>
<keyword evidence="4" id="KW-0472">Membrane</keyword>
<keyword evidence="5" id="KW-0998">Cell outer membrane</keyword>
<dbReference type="Proteomes" id="UP001320603">
    <property type="component" value="Chromosome"/>
</dbReference>
<evidence type="ECO:0000313" key="9">
    <source>
        <dbReference type="Proteomes" id="UP001320603"/>
    </source>
</evidence>
<evidence type="ECO:0000256" key="1">
    <source>
        <dbReference type="ARBA" id="ARBA00004442"/>
    </source>
</evidence>
<evidence type="ECO:0000259" key="7">
    <source>
        <dbReference type="Pfam" id="PF14322"/>
    </source>
</evidence>
<feature type="domain" description="SusD-like N-terminal" evidence="7">
    <location>
        <begin position="24"/>
        <end position="219"/>
    </location>
</feature>
<comment type="similarity">
    <text evidence="2">Belongs to the SusD family.</text>
</comment>
<dbReference type="InterPro" id="IPR011990">
    <property type="entry name" value="TPR-like_helical_dom_sf"/>
</dbReference>